<dbReference type="EMBL" id="LBPO01000003">
    <property type="protein sequence ID" value="KKP59354.1"/>
    <property type="molecule type" value="Genomic_DNA"/>
</dbReference>
<evidence type="ECO:0000256" key="2">
    <source>
        <dbReference type="ARBA" id="ARBA00007663"/>
    </source>
</evidence>
<keyword evidence="7" id="KW-0548">Nucleotidyltransferase</keyword>
<dbReference type="GO" id="GO:0005737">
    <property type="term" value="C:cytoplasm"/>
    <property type="evidence" value="ECO:0007669"/>
    <property type="project" value="UniProtKB-SubCell"/>
</dbReference>
<dbReference type="PANTHER" id="PTHR17490:SF16">
    <property type="entry name" value="THREONYLCARBAMOYL-AMP SYNTHASE"/>
    <property type="match status" value="1"/>
</dbReference>
<dbReference type="GO" id="GO:0000049">
    <property type="term" value="F:tRNA binding"/>
    <property type="evidence" value="ECO:0007669"/>
    <property type="project" value="TreeGrafter"/>
</dbReference>
<keyword evidence="6" id="KW-0819">tRNA processing</keyword>
<dbReference type="EC" id="2.7.7.87" evidence="3"/>
<dbReference type="InterPro" id="IPR050156">
    <property type="entry name" value="TC-AMP_synthase_SUA5"/>
</dbReference>
<evidence type="ECO:0000256" key="1">
    <source>
        <dbReference type="ARBA" id="ARBA00004496"/>
    </source>
</evidence>
<comment type="caution">
    <text evidence="13">The sequence shown here is derived from an EMBL/GenBank/DDBJ whole genome shotgun (WGS) entry which is preliminary data.</text>
</comment>
<dbReference type="GO" id="GO:0003725">
    <property type="term" value="F:double-stranded RNA binding"/>
    <property type="evidence" value="ECO:0007669"/>
    <property type="project" value="InterPro"/>
</dbReference>
<dbReference type="PROSITE" id="PS51163">
    <property type="entry name" value="YRDC"/>
    <property type="match status" value="1"/>
</dbReference>
<evidence type="ECO:0000256" key="10">
    <source>
        <dbReference type="ARBA" id="ARBA00029774"/>
    </source>
</evidence>
<dbReference type="AlphaFoldDB" id="A0A0G0AR56"/>
<evidence type="ECO:0000256" key="5">
    <source>
        <dbReference type="ARBA" id="ARBA00022679"/>
    </source>
</evidence>
<evidence type="ECO:0000256" key="9">
    <source>
        <dbReference type="ARBA" id="ARBA00022840"/>
    </source>
</evidence>
<dbReference type="GO" id="GO:0006450">
    <property type="term" value="P:regulation of translational fidelity"/>
    <property type="evidence" value="ECO:0007669"/>
    <property type="project" value="TreeGrafter"/>
</dbReference>
<dbReference type="GO" id="GO:0008033">
    <property type="term" value="P:tRNA processing"/>
    <property type="evidence" value="ECO:0007669"/>
    <property type="project" value="UniProtKB-KW"/>
</dbReference>
<dbReference type="InterPro" id="IPR017945">
    <property type="entry name" value="DHBP_synth_RibB-like_a/b_dom"/>
</dbReference>
<keyword evidence="4" id="KW-0963">Cytoplasm</keyword>
<dbReference type="GO" id="GO:0061710">
    <property type="term" value="F:L-threonylcarbamoyladenylate synthase"/>
    <property type="evidence" value="ECO:0007669"/>
    <property type="project" value="UniProtKB-EC"/>
</dbReference>
<evidence type="ECO:0000313" key="13">
    <source>
        <dbReference type="EMBL" id="KKP59354.1"/>
    </source>
</evidence>
<comment type="similarity">
    <text evidence="2">Belongs to the SUA5 family.</text>
</comment>
<sequence>MILLKKVEKNIAVELLNQGKAIIFPTETSYGLGCDATNQEAVDKIFKIKGRGRDKPLLVVVPTIKMAKDYLEWNETLGELAKKYWPGALTIVGRVKPSNLAKGVVSKDGTVAIRVTAAETPKYLSEQIGKPIVATSANLADVGDVYNSDELIEMYTDKEFFPDAIIDVGVLEKNPPTTIISVVGGNIKVLRQGEIKI</sequence>
<dbReference type="GO" id="GO:0005524">
    <property type="term" value="F:ATP binding"/>
    <property type="evidence" value="ECO:0007669"/>
    <property type="project" value="UniProtKB-KW"/>
</dbReference>
<dbReference type="Proteomes" id="UP000034927">
    <property type="component" value="Unassembled WGS sequence"/>
</dbReference>
<accession>A0A0G0AR56</accession>
<dbReference type="NCBIfam" id="TIGR00057">
    <property type="entry name" value="L-threonylcarbamoyladenylate synthase"/>
    <property type="match status" value="1"/>
</dbReference>
<evidence type="ECO:0000313" key="14">
    <source>
        <dbReference type="Proteomes" id="UP000034927"/>
    </source>
</evidence>
<dbReference type="Gene3D" id="3.90.870.10">
    <property type="entry name" value="DHBP synthase"/>
    <property type="match status" value="1"/>
</dbReference>
<evidence type="ECO:0000256" key="3">
    <source>
        <dbReference type="ARBA" id="ARBA00012584"/>
    </source>
</evidence>
<reference evidence="13 14" key="1">
    <citation type="journal article" date="2015" name="Nature">
        <title>rRNA introns, odd ribosomes, and small enigmatic genomes across a large radiation of phyla.</title>
        <authorList>
            <person name="Brown C.T."/>
            <person name="Hug L.A."/>
            <person name="Thomas B.C."/>
            <person name="Sharon I."/>
            <person name="Castelle C.J."/>
            <person name="Singh A."/>
            <person name="Wilkins M.J."/>
            <person name="Williams K.H."/>
            <person name="Banfield J.F."/>
        </authorList>
    </citation>
    <scope>NUCLEOTIDE SEQUENCE [LARGE SCALE GENOMIC DNA]</scope>
</reference>
<evidence type="ECO:0000256" key="4">
    <source>
        <dbReference type="ARBA" id="ARBA00022490"/>
    </source>
</evidence>
<dbReference type="Pfam" id="PF01300">
    <property type="entry name" value="Sua5_yciO_yrdC"/>
    <property type="match status" value="1"/>
</dbReference>
<evidence type="ECO:0000256" key="8">
    <source>
        <dbReference type="ARBA" id="ARBA00022741"/>
    </source>
</evidence>
<dbReference type="PANTHER" id="PTHR17490">
    <property type="entry name" value="SUA5"/>
    <property type="match status" value="1"/>
</dbReference>
<name>A0A0G0AR56_9BACT</name>
<keyword evidence="9" id="KW-0067">ATP-binding</keyword>
<evidence type="ECO:0000256" key="7">
    <source>
        <dbReference type="ARBA" id="ARBA00022695"/>
    </source>
</evidence>
<comment type="catalytic activity">
    <reaction evidence="11">
        <text>L-threonine + hydrogencarbonate + ATP = L-threonylcarbamoyladenylate + diphosphate + H2O</text>
        <dbReference type="Rhea" id="RHEA:36407"/>
        <dbReference type="ChEBI" id="CHEBI:15377"/>
        <dbReference type="ChEBI" id="CHEBI:17544"/>
        <dbReference type="ChEBI" id="CHEBI:30616"/>
        <dbReference type="ChEBI" id="CHEBI:33019"/>
        <dbReference type="ChEBI" id="CHEBI:57926"/>
        <dbReference type="ChEBI" id="CHEBI:73682"/>
        <dbReference type="EC" id="2.7.7.87"/>
    </reaction>
</comment>
<feature type="domain" description="YrdC-like" evidence="12">
    <location>
        <begin position="6"/>
        <end position="195"/>
    </location>
</feature>
<evidence type="ECO:0000256" key="11">
    <source>
        <dbReference type="ARBA" id="ARBA00048366"/>
    </source>
</evidence>
<comment type="subcellular location">
    <subcellularLocation>
        <location evidence="1">Cytoplasm</location>
    </subcellularLocation>
</comment>
<keyword evidence="5" id="KW-0808">Transferase</keyword>
<dbReference type="SUPFAM" id="SSF55821">
    <property type="entry name" value="YrdC/RibB"/>
    <property type="match status" value="1"/>
</dbReference>
<evidence type="ECO:0000256" key="6">
    <source>
        <dbReference type="ARBA" id="ARBA00022694"/>
    </source>
</evidence>
<organism evidence="13 14">
    <name type="scientific">Candidatus Magasanikbacteria bacterium GW2011_GWC2_34_16</name>
    <dbReference type="NCBI Taxonomy" id="1619045"/>
    <lineage>
        <taxon>Bacteria</taxon>
        <taxon>Candidatus Magasanikiibacteriota</taxon>
    </lineage>
</organism>
<proteinExistence type="inferred from homology"/>
<gene>
    <name evidence="13" type="ORF">UR53_C0003G0016</name>
</gene>
<keyword evidence="8" id="KW-0547">Nucleotide-binding</keyword>
<protein>
    <recommendedName>
        <fullName evidence="10">L-threonylcarbamoyladenylate synthase</fullName>
        <ecNumber evidence="3">2.7.7.87</ecNumber>
    </recommendedName>
    <alternativeName>
        <fullName evidence="10">L-threonylcarbamoyladenylate synthase</fullName>
    </alternativeName>
</protein>
<dbReference type="InterPro" id="IPR006070">
    <property type="entry name" value="Sua5-like_dom"/>
</dbReference>
<evidence type="ECO:0000259" key="12">
    <source>
        <dbReference type="PROSITE" id="PS51163"/>
    </source>
</evidence>